<dbReference type="VEuPathDB" id="AmoebaDB:EHI5A_054300"/>
<dbReference type="VEuPathDB" id="AmoebaDB:EHI_167120"/>
<evidence type="ECO:0000256" key="1">
    <source>
        <dbReference type="SAM" id="MobiDB-lite"/>
    </source>
</evidence>
<reference evidence="2 3" key="1">
    <citation type="submission" date="2016-05" db="EMBL/GenBank/DDBJ databases">
        <title>First whole genome sequencing of Entamoeba histolytica HM1:IMSS-clone-6.</title>
        <authorList>
            <person name="Mukherjee Avik.K."/>
            <person name="Izumyama S."/>
            <person name="Nakada-Tsukui K."/>
            <person name="Nozaki T."/>
        </authorList>
    </citation>
    <scope>NUCLEOTIDE SEQUENCE [LARGE SCALE GENOMIC DNA]</scope>
    <source>
        <strain evidence="2 3">HM1:IMSS clone 6</strain>
    </source>
</reference>
<dbReference type="AlphaFoldDB" id="A0A5K1VTX0"/>
<gene>
    <name evidence="2" type="ORF">CL6EHI_167120</name>
</gene>
<feature type="compositionally biased region" description="Basic and acidic residues" evidence="1">
    <location>
        <begin position="113"/>
        <end position="132"/>
    </location>
</feature>
<evidence type="ECO:0000313" key="3">
    <source>
        <dbReference type="Proteomes" id="UP000078387"/>
    </source>
</evidence>
<comment type="caution">
    <text evidence="2">The sequence shown here is derived from an EMBL/GenBank/DDBJ whole genome shotgun (WGS) entry which is preliminary data.</text>
</comment>
<dbReference type="VEuPathDB" id="AmoebaDB:EHI8A_027490"/>
<dbReference type="OMA" id="VVIQSCC"/>
<protein>
    <submittedName>
        <fullName evidence="2">Uncharacterized protein</fullName>
    </submittedName>
</protein>
<dbReference type="VEuPathDB" id="AmoebaDB:EHI7A_030610"/>
<accession>A0A5K1VTX0</accession>
<organism evidence="2 3">
    <name type="scientific">Entamoeba histolytica</name>
    <dbReference type="NCBI Taxonomy" id="5759"/>
    <lineage>
        <taxon>Eukaryota</taxon>
        <taxon>Amoebozoa</taxon>
        <taxon>Evosea</taxon>
        <taxon>Archamoebae</taxon>
        <taxon>Mastigamoebida</taxon>
        <taxon>Entamoebidae</taxon>
        <taxon>Entamoeba</taxon>
    </lineage>
</organism>
<name>A0A5K1VTX0_ENTHI</name>
<feature type="region of interest" description="Disordered" evidence="1">
    <location>
        <begin position="113"/>
        <end position="150"/>
    </location>
</feature>
<dbReference type="EMBL" id="BDEQ01000001">
    <property type="protein sequence ID" value="GAT93799.1"/>
    <property type="molecule type" value="Genomic_DNA"/>
</dbReference>
<proteinExistence type="predicted"/>
<dbReference type="Proteomes" id="UP000078387">
    <property type="component" value="Unassembled WGS sequence"/>
</dbReference>
<evidence type="ECO:0000313" key="2">
    <source>
        <dbReference type="EMBL" id="GAT93799.1"/>
    </source>
</evidence>
<dbReference type="VEuPathDB" id="AmoebaDB:KM1_065340"/>
<sequence length="181" mass="21188">MNILAKDYMRSLNKLFASGLYQFQQIYLSPTNDNEFEPLTCNLCYRMLRFPDDSIKIISRKHAIKMGLIKTNEVKHKVVIQSYCHNCGKYSTILLDKVPTKIESLTKKQIIERKKVKDNQKNKEEKEKESKPKKFKSNSPLPKEDAFRKNLVKQIKKKSKTESQIAQETRSSLLSFLKQVD</sequence>